<name>A0A2T0N323_9ACTN</name>
<keyword evidence="2" id="KW-1185">Reference proteome</keyword>
<dbReference type="Proteomes" id="UP000238312">
    <property type="component" value="Unassembled WGS sequence"/>
</dbReference>
<accession>A0A2T0N323</accession>
<dbReference type="InterPro" id="IPR045990">
    <property type="entry name" value="DUF5946"/>
</dbReference>
<dbReference type="EMBL" id="PVNG01000005">
    <property type="protein sequence ID" value="PRX66564.1"/>
    <property type="molecule type" value="Genomic_DNA"/>
</dbReference>
<dbReference type="Pfam" id="PF19371">
    <property type="entry name" value="DUF5946"/>
    <property type="match status" value="1"/>
</dbReference>
<protein>
    <submittedName>
        <fullName evidence="1">Uncharacterized protein</fullName>
    </submittedName>
</protein>
<evidence type="ECO:0000313" key="1">
    <source>
        <dbReference type="EMBL" id="PRX66564.1"/>
    </source>
</evidence>
<gene>
    <name evidence="1" type="ORF">B0I32_1053</name>
</gene>
<dbReference type="AlphaFoldDB" id="A0A2T0N323"/>
<sequence length="168" mass="18341">MSHCDCGATAGPLGVCADYYHEVLSEEQRDPEMYRWHAVVVCAYLLQHPPGGPGAYLDGQYRLLQFYADKGLDALTRLQAHRVARNNHRARATDDPGPLAPYAPLPATRPAGGFRATFSGLPFHDGSFLTDGHAAYGDRIDVIARATLETYGSLARRETTKARPPQCG</sequence>
<organism evidence="1 2">
    <name type="scientific">Nonomuraea fuscirosea</name>
    <dbReference type="NCBI Taxonomy" id="1291556"/>
    <lineage>
        <taxon>Bacteria</taxon>
        <taxon>Bacillati</taxon>
        <taxon>Actinomycetota</taxon>
        <taxon>Actinomycetes</taxon>
        <taxon>Streptosporangiales</taxon>
        <taxon>Streptosporangiaceae</taxon>
        <taxon>Nonomuraea</taxon>
    </lineage>
</organism>
<reference evidence="1 2" key="1">
    <citation type="submission" date="2018-03" db="EMBL/GenBank/DDBJ databases">
        <title>Genomic Encyclopedia of Type Strains, Phase III (KMG-III): the genomes of soil and plant-associated and newly described type strains.</title>
        <authorList>
            <person name="Whitman W."/>
        </authorList>
    </citation>
    <scope>NUCLEOTIDE SEQUENCE [LARGE SCALE GENOMIC DNA]</scope>
    <source>
        <strain evidence="1 2">CGMCC 4.7104</strain>
    </source>
</reference>
<evidence type="ECO:0000313" key="2">
    <source>
        <dbReference type="Proteomes" id="UP000238312"/>
    </source>
</evidence>
<dbReference type="RefSeq" id="WP_106238336.1">
    <property type="nucleotide sequence ID" value="NZ_PVNG01000005.1"/>
</dbReference>
<dbReference type="OrthoDB" id="4775362at2"/>
<comment type="caution">
    <text evidence="1">The sequence shown here is derived from an EMBL/GenBank/DDBJ whole genome shotgun (WGS) entry which is preliminary data.</text>
</comment>
<proteinExistence type="predicted"/>